<evidence type="ECO:0000256" key="1">
    <source>
        <dbReference type="ARBA" id="ARBA00013459"/>
    </source>
</evidence>
<dbReference type="EMBL" id="JBAMIC010000001">
    <property type="protein sequence ID" value="KAK7116140.1"/>
    <property type="molecule type" value="Genomic_DNA"/>
</dbReference>
<comment type="caution">
    <text evidence="8">The sequence shown here is derived from an EMBL/GenBank/DDBJ whole genome shotgun (WGS) entry which is preliminary data.</text>
</comment>
<sequence>MRACVKAAKVQVIHKLTRVIQKLKTKKGTEEQKEQNLRKAQRRLDEVFAIKELNIDRVSKFSLQNTTSFDEASKQPTATLEFRSLARLAEHKLLATKVKNFREEHSDWQDLAAFLYAKQTGRRFKTKKQKLRAAKKGSKFLLGAKTTAEEGDPKGAGKDEVTEEQSHSLSADDSNEDDDEDEKENRSSSADDSDENVGPGESADDSDENEGPDEKEEVNIRKNHREKENTISDNNDHDSSDEESNNEERGDEGSDESEREHRIDRKSDVHKRTGDRDQGEKGPAKQDIQEESDEEGDEHLEADTDEDEDSDEQERSNTSAEEKSFEEEDGGDDMNKDTSEEESEEEESAYMKTSAKKHLKENNKSDEPDRTAVLFQKPREPNVVKDPFFVCDDEDDDAKDATSGHWIPESALERANSELLRGGKFRRRGGEREPRSERPFTAEDDRWLIGEFNDDFANGFRGRRGGGFSRGRGDSRRGKEGSFRDRGNSSYRGRGDRGRGSSWRGQGRDSDSRGRGRDSDSFRGRGRDSGSFRGRGRDSDSSRGRGRDSDSFRGRGRDSGSFRGRGTDSDSFRGRGLSRGGRGDSRRDQGHSGTKKTENQCDFSHPSWEAKRKRKEMEKMASFSGKKIKFDD</sequence>
<evidence type="ECO:0000313" key="8">
    <source>
        <dbReference type="EMBL" id="KAK7116140.1"/>
    </source>
</evidence>
<feature type="compositionally biased region" description="Basic and acidic residues" evidence="6">
    <location>
        <begin position="147"/>
        <end position="166"/>
    </location>
</feature>
<feature type="compositionally biased region" description="Basic and acidic residues" evidence="6">
    <location>
        <begin position="428"/>
        <end position="448"/>
    </location>
</feature>
<feature type="compositionally biased region" description="Basic and acidic residues" evidence="6">
    <location>
        <begin position="581"/>
        <end position="599"/>
    </location>
</feature>
<dbReference type="PANTHER" id="PTHR23325:SF1">
    <property type="entry name" value="SERUM RESPONSE FACTOR-BINDING PROTEIN 1"/>
    <property type="match status" value="1"/>
</dbReference>
<evidence type="ECO:0000259" key="7">
    <source>
        <dbReference type="Pfam" id="PF09073"/>
    </source>
</evidence>
<evidence type="ECO:0000256" key="5">
    <source>
        <dbReference type="SAM" id="Coils"/>
    </source>
</evidence>
<keyword evidence="2 5" id="KW-0175">Coiled coil</keyword>
<feature type="compositionally biased region" description="Basic and acidic residues" evidence="6">
    <location>
        <begin position="471"/>
        <end position="499"/>
    </location>
</feature>
<dbReference type="AlphaFoldDB" id="A0AAN9C855"/>
<feature type="compositionally biased region" description="Acidic residues" evidence="6">
    <location>
        <begin position="289"/>
        <end position="312"/>
    </location>
</feature>
<dbReference type="Proteomes" id="UP001374579">
    <property type="component" value="Unassembled WGS sequence"/>
</dbReference>
<protein>
    <recommendedName>
        <fullName evidence="1">Serum response factor-binding protein 1</fullName>
    </recommendedName>
    <alternativeName>
        <fullName evidence="4">SRF-dependent transcription regulation-associated protein</fullName>
    </alternativeName>
</protein>
<feature type="compositionally biased region" description="Acidic residues" evidence="6">
    <location>
        <begin position="173"/>
        <end position="182"/>
    </location>
</feature>
<evidence type="ECO:0000256" key="6">
    <source>
        <dbReference type="SAM" id="MobiDB-lite"/>
    </source>
</evidence>
<feature type="region of interest" description="Disordered" evidence="6">
    <location>
        <begin position="142"/>
        <end position="632"/>
    </location>
</feature>
<proteinExistence type="predicted"/>
<name>A0AAN9C855_9CAEN</name>
<keyword evidence="9" id="KW-1185">Reference proteome</keyword>
<dbReference type="GO" id="GO:0005634">
    <property type="term" value="C:nucleus"/>
    <property type="evidence" value="ECO:0007669"/>
    <property type="project" value="TreeGrafter"/>
</dbReference>
<comment type="function">
    <text evidence="3">May be involved in regulating transcriptional activation of cardiac genes during the aging process. May play a role in biosynthesis and/or processing of SLC2A4 in adipose cells.</text>
</comment>
<feature type="compositionally biased region" description="Acidic residues" evidence="6">
    <location>
        <begin position="202"/>
        <end position="216"/>
    </location>
</feature>
<evidence type="ECO:0000313" key="9">
    <source>
        <dbReference type="Proteomes" id="UP001374579"/>
    </source>
</evidence>
<feature type="compositionally biased region" description="Acidic residues" evidence="6">
    <location>
        <begin position="339"/>
        <end position="348"/>
    </location>
</feature>
<reference evidence="8 9" key="1">
    <citation type="submission" date="2024-02" db="EMBL/GenBank/DDBJ databases">
        <title>Chromosome-scale genome assembly of the rough periwinkle Littorina saxatilis.</title>
        <authorList>
            <person name="De Jode A."/>
            <person name="Faria R."/>
            <person name="Formenti G."/>
            <person name="Sims Y."/>
            <person name="Smith T.P."/>
            <person name="Tracey A."/>
            <person name="Wood J.M.D."/>
            <person name="Zagrodzka Z.B."/>
            <person name="Johannesson K."/>
            <person name="Butlin R.K."/>
            <person name="Leder E.H."/>
        </authorList>
    </citation>
    <scope>NUCLEOTIDE SEQUENCE [LARGE SCALE GENOMIC DNA]</scope>
    <source>
        <strain evidence="8">Snail1</strain>
        <tissue evidence="8">Muscle</tissue>
    </source>
</reference>
<gene>
    <name evidence="8" type="ORF">V1264_001875</name>
</gene>
<dbReference type="GO" id="GO:0030686">
    <property type="term" value="C:90S preribosome"/>
    <property type="evidence" value="ECO:0007669"/>
    <property type="project" value="TreeGrafter"/>
</dbReference>
<dbReference type="Pfam" id="PF09073">
    <property type="entry name" value="BUD22"/>
    <property type="match status" value="1"/>
</dbReference>
<dbReference type="PANTHER" id="PTHR23325">
    <property type="entry name" value="SERUM RESPONSE FACTOR-BINDING"/>
    <property type="match status" value="1"/>
</dbReference>
<feature type="compositionally biased region" description="Basic and acidic residues" evidence="6">
    <location>
        <begin position="217"/>
        <end position="238"/>
    </location>
</feature>
<dbReference type="InterPro" id="IPR015158">
    <property type="entry name" value="Bud22_dom"/>
</dbReference>
<feature type="compositionally biased region" description="Basic and acidic residues" evidence="6">
    <location>
        <begin position="506"/>
        <end position="573"/>
    </location>
</feature>
<feature type="coiled-coil region" evidence="5">
    <location>
        <begin position="20"/>
        <end position="50"/>
    </location>
</feature>
<feature type="compositionally biased region" description="Basic and acidic residues" evidence="6">
    <location>
        <begin position="360"/>
        <end position="370"/>
    </location>
</feature>
<organism evidence="8 9">
    <name type="scientific">Littorina saxatilis</name>
    <dbReference type="NCBI Taxonomy" id="31220"/>
    <lineage>
        <taxon>Eukaryota</taxon>
        <taxon>Metazoa</taxon>
        <taxon>Spiralia</taxon>
        <taxon>Lophotrochozoa</taxon>
        <taxon>Mollusca</taxon>
        <taxon>Gastropoda</taxon>
        <taxon>Caenogastropoda</taxon>
        <taxon>Littorinimorpha</taxon>
        <taxon>Littorinoidea</taxon>
        <taxon>Littorinidae</taxon>
        <taxon>Littorina</taxon>
    </lineage>
</organism>
<dbReference type="GO" id="GO:0030490">
    <property type="term" value="P:maturation of SSU-rRNA"/>
    <property type="evidence" value="ECO:0007669"/>
    <property type="project" value="TreeGrafter"/>
</dbReference>
<dbReference type="InterPro" id="IPR037393">
    <property type="entry name" value="Bud22/SRFB1"/>
</dbReference>
<evidence type="ECO:0000256" key="3">
    <source>
        <dbReference type="ARBA" id="ARBA00025646"/>
    </source>
</evidence>
<evidence type="ECO:0000256" key="4">
    <source>
        <dbReference type="ARBA" id="ARBA00033254"/>
    </source>
</evidence>
<accession>A0AAN9C855</accession>
<evidence type="ECO:0000256" key="2">
    <source>
        <dbReference type="ARBA" id="ARBA00023054"/>
    </source>
</evidence>
<feature type="domain" description="Bud22" evidence="7">
    <location>
        <begin position="542"/>
        <end position="631"/>
    </location>
</feature>
<feature type="compositionally biased region" description="Basic and acidic residues" evidence="6">
    <location>
        <begin position="246"/>
        <end position="288"/>
    </location>
</feature>